<feature type="compositionally biased region" description="Basic residues" evidence="14">
    <location>
        <begin position="3756"/>
        <end position="3765"/>
    </location>
</feature>
<dbReference type="GO" id="GO:0007026">
    <property type="term" value="P:negative regulation of microtubule depolymerization"/>
    <property type="evidence" value="ECO:0007669"/>
    <property type="project" value="UniProtKB-ARBA"/>
</dbReference>
<evidence type="ECO:0000256" key="13">
    <source>
        <dbReference type="SAM" id="Coils"/>
    </source>
</evidence>
<name>A0A0P4W3Y8_SCYOL</name>
<dbReference type="GO" id="GO:0051693">
    <property type="term" value="P:actin filament capping"/>
    <property type="evidence" value="ECO:0007669"/>
    <property type="project" value="UniProtKB-KW"/>
</dbReference>
<dbReference type="SUPFAM" id="SSF46966">
    <property type="entry name" value="Spectrin repeat"/>
    <property type="match status" value="22"/>
</dbReference>
<dbReference type="SUPFAM" id="SSF47576">
    <property type="entry name" value="Calponin-homology domain, CH-domain"/>
    <property type="match status" value="1"/>
</dbReference>
<evidence type="ECO:0000313" key="18">
    <source>
        <dbReference type="EMBL" id="JAI61157.1"/>
    </source>
</evidence>
<evidence type="ECO:0000256" key="12">
    <source>
        <dbReference type="PROSITE-ProRule" id="PRU00192"/>
    </source>
</evidence>
<dbReference type="CDD" id="cd10571">
    <property type="entry name" value="PH_beta_spectrin"/>
    <property type="match status" value="1"/>
</dbReference>
<feature type="coiled-coil region" evidence="13">
    <location>
        <begin position="1497"/>
        <end position="1557"/>
    </location>
</feature>
<comment type="subcellular location">
    <subcellularLocation>
        <location evidence="1">Cytoplasm</location>
        <location evidence="1">Cytoskeleton</location>
    </subcellularLocation>
</comment>
<dbReference type="PROSITE" id="PS50002">
    <property type="entry name" value="SH3"/>
    <property type="match status" value="1"/>
</dbReference>
<dbReference type="CDD" id="cd21193">
    <property type="entry name" value="CH_beta_spectrin_rpt1"/>
    <property type="match status" value="1"/>
</dbReference>
<dbReference type="GO" id="GO:0003779">
    <property type="term" value="F:actin binding"/>
    <property type="evidence" value="ECO:0007669"/>
    <property type="project" value="UniProtKB-KW"/>
</dbReference>
<dbReference type="SUPFAM" id="SSF50044">
    <property type="entry name" value="SH3-domain"/>
    <property type="match status" value="1"/>
</dbReference>
<feature type="domain" description="Calponin-homology (CH)" evidence="17">
    <location>
        <begin position="146"/>
        <end position="251"/>
    </location>
</feature>
<feature type="compositionally biased region" description="Low complexity" evidence="14">
    <location>
        <begin position="3975"/>
        <end position="3989"/>
    </location>
</feature>
<feature type="coiled-coil region" evidence="13">
    <location>
        <begin position="3360"/>
        <end position="3394"/>
    </location>
</feature>
<feature type="region of interest" description="Disordered" evidence="14">
    <location>
        <begin position="1893"/>
        <end position="1917"/>
    </location>
</feature>
<dbReference type="PROSITE" id="PS50003">
    <property type="entry name" value="PH_DOMAIN"/>
    <property type="match status" value="1"/>
</dbReference>
<evidence type="ECO:0000259" key="15">
    <source>
        <dbReference type="PROSITE" id="PS50002"/>
    </source>
</evidence>
<dbReference type="InterPro" id="IPR011993">
    <property type="entry name" value="PH-like_dom_sf"/>
</dbReference>
<dbReference type="PROSITE" id="PS00020">
    <property type="entry name" value="ACTININ_2"/>
    <property type="match status" value="1"/>
</dbReference>
<keyword evidence="8" id="KW-0493">Microtubule</keyword>
<dbReference type="GO" id="GO:0045170">
    <property type="term" value="C:spectrosome"/>
    <property type="evidence" value="ECO:0007669"/>
    <property type="project" value="UniProtKB-ARBA"/>
</dbReference>
<dbReference type="InterPro" id="IPR002017">
    <property type="entry name" value="Spectrin_repeat"/>
</dbReference>
<dbReference type="FunFam" id="1.20.58.60:FF:000019">
    <property type="entry name" value="Spectrin beta chain"/>
    <property type="match status" value="1"/>
</dbReference>
<dbReference type="Gene3D" id="2.30.30.40">
    <property type="entry name" value="SH3 Domains"/>
    <property type="match status" value="1"/>
</dbReference>
<protein>
    <submittedName>
        <fullName evidence="18">Uncharacterized protein</fullName>
    </submittedName>
</protein>
<dbReference type="CDD" id="cd00176">
    <property type="entry name" value="SPEC"/>
    <property type="match status" value="18"/>
</dbReference>
<dbReference type="Gene3D" id="1.10.418.10">
    <property type="entry name" value="Calponin-like domain"/>
    <property type="match status" value="2"/>
</dbReference>
<dbReference type="GO" id="GO:0048790">
    <property type="term" value="P:maintenance of presynaptic active zone structure"/>
    <property type="evidence" value="ECO:0007669"/>
    <property type="project" value="UniProtKB-ARBA"/>
</dbReference>
<dbReference type="Pfam" id="PF00307">
    <property type="entry name" value="CH"/>
    <property type="match status" value="2"/>
</dbReference>
<organism evidence="18">
    <name type="scientific">Scylla olivacea</name>
    <name type="common">Orange mud crab</name>
    <name type="synonym">Cancer olivacea</name>
    <dbReference type="NCBI Taxonomy" id="85551"/>
    <lineage>
        <taxon>Eukaryota</taxon>
        <taxon>Metazoa</taxon>
        <taxon>Ecdysozoa</taxon>
        <taxon>Arthropoda</taxon>
        <taxon>Crustacea</taxon>
        <taxon>Multicrustacea</taxon>
        <taxon>Malacostraca</taxon>
        <taxon>Eumalacostraca</taxon>
        <taxon>Eucarida</taxon>
        <taxon>Decapoda</taxon>
        <taxon>Pleocyemata</taxon>
        <taxon>Brachyura</taxon>
        <taxon>Eubrachyura</taxon>
        <taxon>Portunoidea</taxon>
        <taxon>Portunidae</taxon>
        <taxon>Portuninae</taxon>
        <taxon>Scylla</taxon>
    </lineage>
</organism>
<dbReference type="GO" id="GO:0008017">
    <property type="term" value="F:microtubule binding"/>
    <property type="evidence" value="ECO:0007669"/>
    <property type="project" value="UniProtKB-ARBA"/>
</dbReference>
<evidence type="ECO:0000256" key="3">
    <source>
        <dbReference type="ARBA" id="ARBA00022443"/>
    </source>
</evidence>
<feature type="region of interest" description="Disordered" evidence="14">
    <location>
        <begin position="3966"/>
        <end position="3997"/>
    </location>
</feature>
<dbReference type="EMBL" id="GDRN01086569">
    <property type="protein sequence ID" value="JAI61157.1"/>
    <property type="molecule type" value="Transcribed_RNA"/>
</dbReference>
<evidence type="ECO:0000256" key="9">
    <source>
        <dbReference type="ARBA" id="ARBA00022737"/>
    </source>
</evidence>
<dbReference type="InterPro" id="IPR041681">
    <property type="entry name" value="PH_9"/>
</dbReference>
<feature type="coiled-coil region" evidence="13">
    <location>
        <begin position="1421"/>
        <end position="1451"/>
    </location>
</feature>
<feature type="compositionally biased region" description="Polar residues" evidence="14">
    <location>
        <begin position="4160"/>
        <end position="4208"/>
    </location>
</feature>
<dbReference type="InterPro" id="IPR036872">
    <property type="entry name" value="CH_dom_sf"/>
</dbReference>
<dbReference type="FunFam" id="1.20.58.60:FF:000135">
    <property type="entry name" value="Spectrin beta chain, non-erythrocytic"/>
    <property type="match status" value="1"/>
</dbReference>
<dbReference type="Pfam" id="PF00435">
    <property type="entry name" value="Spectrin"/>
    <property type="match status" value="29"/>
</dbReference>
<dbReference type="SUPFAM" id="SSF50729">
    <property type="entry name" value="PH domain-like"/>
    <property type="match status" value="1"/>
</dbReference>
<keyword evidence="9" id="KW-0677">Repeat</keyword>
<evidence type="ECO:0000256" key="10">
    <source>
        <dbReference type="ARBA" id="ARBA00023203"/>
    </source>
</evidence>
<dbReference type="Gene3D" id="1.20.58.60">
    <property type="match status" value="24"/>
</dbReference>
<dbReference type="SMART" id="SM00150">
    <property type="entry name" value="SPEC"/>
    <property type="match status" value="30"/>
</dbReference>
<dbReference type="GO" id="GO:0016328">
    <property type="term" value="C:lateral plasma membrane"/>
    <property type="evidence" value="ECO:0007669"/>
    <property type="project" value="UniProtKB-ARBA"/>
</dbReference>
<dbReference type="FunFam" id="1.20.58.60:FF:000007">
    <property type="entry name" value="Spectrin alpha chain non-erythrocytic 1"/>
    <property type="match status" value="3"/>
</dbReference>
<evidence type="ECO:0000256" key="2">
    <source>
        <dbReference type="ARBA" id="ARBA00006826"/>
    </source>
</evidence>
<feature type="domain" description="Calponin-homology (CH)" evidence="17">
    <location>
        <begin position="25"/>
        <end position="128"/>
    </location>
</feature>
<dbReference type="GO" id="GO:0042062">
    <property type="term" value="P:long-term strengthening of neuromuscular junction"/>
    <property type="evidence" value="ECO:0007669"/>
    <property type="project" value="UniProtKB-ARBA"/>
</dbReference>
<dbReference type="FunFam" id="1.20.58.60:FF:000017">
    <property type="entry name" value="Spectrin alpha chain, non-erythrocytic 1"/>
    <property type="match status" value="1"/>
</dbReference>
<dbReference type="FunFam" id="1.10.418.10:FF:000001">
    <property type="entry name" value="Actinin alpha 1"/>
    <property type="match status" value="1"/>
</dbReference>
<dbReference type="Pfam" id="PF00018">
    <property type="entry name" value="SH3_1"/>
    <property type="match status" value="1"/>
</dbReference>
<dbReference type="InterPro" id="IPR001589">
    <property type="entry name" value="Actinin_actin-bd_CS"/>
</dbReference>
<dbReference type="InterPro" id="IPR001849">
    <property type="entry name" value="PH_domain"/>
</dbReference>
<dbReference type="InterPro" id="IPR001605">
    <property type="entry name" value="PH_dom-spectrin-type"/>
</dbReference>
<feature type="domain" description="SH3" evidence="15">
    <location>
        <begin position="833"/>
        <end position="890"/>
    </location>
</feature>
<dbReference type="PANTHER" id="PTHR11915">
    <property type="entry name" value="SPECTRIN/FILAMIN RELATED CYTOSKELETAL PROTEIN"/>
    <property type="match status" value="1"/>
</dbReference>
<dbReference type="GO" id="GO:0005874">
    <property type="term" value="C:microtubule"/>
    <property type="evidence" value="ECO:0007669"/>
    <property type="project" value="UniProtKB-KW"/>
</dbReference>
<feature type="compositionally biased region" description="Basic residues" evidence="14">
    <location>
        <begin position="915"/>
        <end position="932"/>
    </location>
</feature>
<dbReference type="PROSITE" id="PS00019">
    <property type="entry name" value="ACTININ_1"/>
    <property type="match status" value="1"/>
</dbReference>
<evidence type="ECO:0000256" key="14">
    <source>
        <dbReference type="SAM" id="MobiDB-lite"/>
    </source>
</evidence>
<feature type="domain" description="PH" evidence="16">
    <location>
        <begin position="3777"/>
        <end position="3885"/>
    </location>
</feature>
<dbReference type="FunFam" id="1.10.418.10:FF:000043">
    <property type="entry name" value="Spectrin beta chain, non-erythrocytic"/>
    <property type="match status" value="1"/>
</dbReference>
<feature type="coiled-coil region" evidence="13">
    <location>
        <begin position="1679"/>
        <end position="1706"/>
    </location>
</feature>
<feature type="coiled-coil region" evidence="13">
    <location>
        <begin position="2936"/>
        <end position="2963"/>
    </location>
</feature>
<evidence type="ECO:0000256" key="7">
    <source>
        <dbReference type="ARBA" id="ARBA00022658"/>
    </source>
</evidence>
<dbReference type="FunFam" id="1.20.58.60:FF:000152">
    <property type="entry name" value="Spectrin, beta, non-erythrocytic 5"/>
    <property type="match status" value="1"/>
</dbReference>
<dbReference type="FunFam" id="1.20.58.60:FF:000013">
    <property type="entry name" value="Spectrin alpha chain, non-erythrocytic 1"/>
    <property type="match status" value="1"/>
</dbReference>
<dbReference type="SMART" id="SM00326">
    <property type="entry name" value="SH3"/>
    <property type="match status" value="1"/>
</dbReference>
<dbReference type="FunFam" id="1.20.58.60:FF:000020">
    <property type="entry name" value="Spectrin alpha chain, non-erythrocytic 1"/>
    <property type="match status" value="2"/>
</dbReference>
<dbReference type="InterPro" id="IPR001715">
    <property type="entry name" value="CH_dom"/>
</dbReference>
<feature type="compositionally biased region" description="Low complexity" evidence="14">
    <location>
        <begin position="1898"/>
        <end position="1909"/>
    </location>
</feature>
<feature type="compositionally biased region" description="Polar residues" evidence="14">
    <location>
        <begin position="4115"/>
        <end position="4129"/>
    </location>
</feature>
<keyword evidence="10" id="KW-0009">Actin-binding</keyword>
<keyword evidence="7" id="KW-0344">Guanine-nucleotide releasing factor</keyword>
<dbReference type="InterPro" id="IPR036028">
    <property type="entry name" value="SH3-like_dom_sf"/>
</dbReference>
<keyword evidence="5" id="KW-0963">Cytoplasm</keyword>
<dbReference type="PRINTS" id="PR00683">
    <property type="entry name" value="SPECTRINPH"/>
</dbReference>
<reference evidence="18" key="1">
    <citation type="submission" date="2015-09" db="EMBL/GenBank/DDBJ databases">
        <title>Scylla olivacea transcriptome.</title>
        <authorList>
            <person name="Ikhwanuddin M."/>
        </authorList>
    </citation>
    <scope>NUCLEOTIDE SEQUENCE</scope>
</reference>
<feature type="coiled-coil region" evidence="13">
    <location>
        <begin position="1979"/>
        <end position="2013"/>
    </location>
</feature>
<dbReference type="FunFam" id="2.30.29.30:FF:000024">
    <property type="entry name" value="Spectrin beta chain"/>
    <property type="match status" value="1"/>
</dbReference>
<dbReference type="GO" id="GO:0045169">
    <property type="term" value="C:fusome"/>
    <property type="evidence" value="ECO:0007669"/>
    <property type="project" value="UniProtKB-ARBA"/>
</dbReference>
<dbReference type="GO" id="GO:0005543">
    <property type="term" value="F:phospholipid binding"/>
    <property type="evidence" value="ECO:0007669"/>
    <property type="project" value="InterPro"/>
</dbReference>
<dbReference type="FunFam" id="1.20.58.60:FF:000145">
    <property type="entry name" value="Spectrin beta chain, non-erythrocytic"/>
    <property type="match status" value="1"/>
</dbReference>
<evidence type="ECO:0000256" key="1">
    <source>
        <dbReference type="ARBA" id="ARBA00004245"/>
    </source>
</evidence>
<feature type="region of interest" description="Disordered" evidence="14">
    <location>
        <begin position="3910"/>
        <end position="3953"/>
    </location>
</feature>
<keyword evidence="3 12" id="KW-0728">SH3 domain</keyword>
<dbReference type="SMART" id="SM00033">
    <property type="entry name" value="CH"/>
    <property type="match status" value="2"/>
</dbReference>
<feature type="region of interest" description="Disordered" evidence="14">
    <location>
        <begin position="915"/>
        <end position="939"/>
    </location>
</feature>
<dbReference type="Gene3D" id="2.30.29.30">
    <property type="entry name" value="Pleckstrin-homology domain (PH domain)/Phosphotyrosine-binding domain (PTB)"/>
    <property type="match status" value="1"/>
</dbReference>
<feature type="region of interest" description="Disordered" evidence="14">
    <location>
        <begin position="3613"/>
        <end position="3635"/>
    </location>
</feature>
<keyword evidence="11" id="KW-0206">Cytoskeleton</keyword>
<evidence type="ECO:0000259" key="17">
    <source>
        <dbReference type="PROSITE" id="PS50021"/>
    </source>
</evidence>
<feature type="region of interest" description="Disordered" evidence="14">
    <location>
        <begin position="4010"/>
        <end position="4053"/>
    </location>
</feature>
<keyword evidence="6" id="KW-0597">Phosphoprotein</keyword>
<feature type="region of interest" description="Disordered" evidence="14">
    <location>
        <begin position="3742"/>
        <end position="3765"/>
    </location>
</feature>
<feature type="coiled-coil region" evidence="13">
    <location>
        <begin position="1101"/>
        <end position="1128"/>
    </location>
</feature>
<feature type="compositionally biased region" description="Polar residues" evidence="14">
    <location>
        <begin position="3703"/>
        <end position="3712"/>
    </location>
</feature>
<dbReference type="CDD" id="cd21194">
    <property type="entry name" value="CH_beta_spectrin_rpt2"/>
    <property type="match status" value="1"/>
</dbReference>
<dbReference type="InterPro" id="IPR001452">
    <property type="entry name" value="SH3_domain"/>
</dbReference>
<dbReference type="FunFam" id="1.20.58.60:FF:000191">
    <property type="entry name" value="Spectrin, beta, non-erythrocytic 5"/>
    <property type="match status" value="1"/>
</dbReference>
<feature type="region of interest" description="Disordered" evidence="14">
    <location>
        <begin position="3670"/>
        <end position="3712"/>
    </location>
</feature>
<evidence type="ECO:0000256" key="4">
    <source>
        <dbReference type="ARBA" id="ARBA00022467"/>
    </source>
</evidence>
<evidence type="ECO:0000256" key="6">
    <source>
        <dbReference type="ARBA" id="ARBA00022553"/>
    </source>
</evidence>
<evidence type="ECO:0000256" key="5">
    <source>
        <dbReference type="ARBA" id="ARBA00022490"/>
    </source>
</evidence>
<dbReference type="InterPro" id="IPR018159">
    <property type="entry name" value="Spectrin/alpha-actinin"/>
</dbReference>
<dbReference type="PROSITE" id="PS50021">
    <property type="entry name" value="CH"/>
    <property type="match status" value="2"/>
</dbReference>
<dbReference type="FunFam" id="1.20.58.60:FF:000011">
    <property type="entry name" value="Spectrin beta chain"/>
    <property type="match status" value="1"/>
</dbReference>
<sequence length="4238" mass="488407">MSSREDPLRQFETGRIQHLREERLGIQKKTFTKWMNSFLVKARLEVVDLFTDLADGKMLLKLLEIISGEKLGKPNNGKMRVHKIENVNKSLAFLHTKVRLESIGAEDIVDGNPRLILGLIWTIILRFQIQEIEIDVDEENESSEKKSAKDALLLWCQRKTAGYRGVQIEDFSRSWRDGLGFNALIHAHRPDIIDYSSLIQKNHIDNLNNAFTVAETHLGIASILDAEDVDTNKPDEKSIITYVASYYHTFARMKNELKGSKRIANIITQLKDVDDLKLKYEKILTSLLEWIIRKIVELDSRKFPNSLDGIQKLLLQFKKYRTEEKPPKYKERSEIEALFFSINASLKALNQPVYVPKDGQLIHDIEREWNNLEKAEHRREVALRDELLRQERLEQLAYKFDKKSVLRKGYLEEMIQVLSDPRYGSNLSQVEATVKKHEAISADILARQERFEDLTKMADELDIENYHGKEAIRKKEKDILKKWSDLLDLLNKHKTYLHNCCILVAIMREVDTITASIKELEANFCSDDVGRHLLAVEDLLQKHALMESQVHSMGETIKRLNKQGEACMTSNLKDAPLLQKRLQELNQGQRALLKKAAERRLKLEEARDLFQFEVDMEEEEAWVIEKQRICLAGVIAKDIGAVISLQQKHKALEDEMCARRPKSEKVMRSGEALMKASHPDSKAISERIGALKEKWRLLEQYVNDRRRQLEDAAEACLFNADANEAESWIKEKVPLCQSTDYGEDEPSGLALLQLHARLEEEIKSYDGDIKAINSQGQKLIKSGISALNLMAQQQSVGEEEEYEWVDEVKMVPQEVMVEEVVEKVDEVFVTEQREMPTVISRYPFQGQGMSMVKGETMFLLSKTNNDWWNVRKANGEEGFVPANYVRESEPRKINVRVKKEVKVPEKRMVPRTRMVKKTDRVKKRKPKAPPRRRGFDEPETVEKRLQAINSSYGHLCDLAGKRHLYLEESIKLFSFMRECQGFETWMREKEKLLKVDDKGDNVEAAKKKFEQFLTDLSAASKRIDIIDKMVKDFENTGHSQLEKIKKRQKQIHDQWAHLNRLKQQKELSLKGASSVELFHRTCDETRDWMLEKMEKLDTDELGRDLKTVQSLQRKHDQLERELAPVEEKVRRVNLLADSVKASYPRERHAVETRQEEVQQYWGQLKGKAVERRNRLEEAVGQQIFLNSAKSLLNWVGDVKNELNSNEPARDVTTAEILLKSHQDLGDDIRAHQDEFSELSQLGEKLLKRNPDFAEVKEKMAQLGEEQRAIHRGWQEKGDWLRQCMDLQLFNREADQIDAATSSHETFLDYKDLGSTLDDVEALMKRHDDFENTLMAQDERLRAFSEMADKLITAEHYEATYINERRNQVRDRRASVKARAQARREQLNGSVAYQQFKADADDFDKWMGDKKKMADDESYRDLSNLERKIQKHEAFERELHANEGQLRRLNKTGQDLIGMKHYQSRDIQKTLDDLNKKWKDLCSKTEDKGTKLRQANNQHTYNKDLEETEKNLEALESALNNKDVGSDLHSCKDLMKKQNNLENDMNTMERKISDLCNTGDQMVAEGHFDADNIKASCVAAKKRFNNLKDPAARRRAALEESLRWHEFNFEVDAEMQWIKEHMALATSTVLGQNLHEAQTLNKKHIKLKAEIQGHQPQIDKCLAKGKKLCDEHHPEKGLIVQRCEELQEAWNDLLAEANERSRKLELNLKAQQYFFEVTEVEAWMNEKRNILQTKDYGKDEDVARKLLAKHKALELEMDTYSGIVKEMGTMAESMIKSSHPESKLIKDRQQMLNQELKDLQKLSANLRQKLMASMYRHEYFREAEDLEKWITEQMQTATSEDFGHDYEHLLLLQAKFDDFKHRVEAGSERFKQCDELAKKLIANESPYASVIDRKQEQLSKGSPSSSPTKSQDPATQVTAYHKQVRAAWNSLLEHIEARDQKLEAAGEIHRFNRDVAEALARIQEKFKSIPEELGRDVQSVQSLLRKHEGFENDLVALEAQLQVLVDDSARLQAAYPGSNAEHIAEQQALVVENWNVLQEKASKRKEQLLAAADLQKFLAHSRDLISWSSDLRATMKAEEKVRDAASAQGLKTEHERIKAEIEAREDEFSRVVESGGNMIEEQHYASAEVEERVNKVLEERSQLHAAWQHKKVYLDQLIDLHFFLRDAKQLDTISSTQEAYLSTADFGNTIEQVDAQVKKHDAFEKLVLAQDEKLDTLKNHGSKLIEQNHFDSPHIKKRVDEVVQRRERVKDSSKARKRQLEDALLYAQFIRDVRDANMWIDEKANHLDADRLKGDVTSFDDKVRKLQKHQAFLAELQAHECSIKEITDKGAMLINKRHKSAAQIKDELDHLVERWTRLVLDAESHSRGLEEAQDILEFNTQIEKVDAWIRDKEMMVQVGDLGKDYEHCMALHRKLDDVDSDMRVDDARFTNINKLADKIIKQGCGDNKAVQQRKNELNHKWQALKGAIDRYRADLEGALETHAFNRDVDDTKDRISEKAVILANEDTGKDLMQVETLQRKQETIIRDMSAIEKKIKEHEKNAHNLARKYPAKKDPIIKKQAEVLEAWSQLCERSHGRKDQLTHSYTMHKFQADLRELERWGEDIVSRMNASPLPNNSAEAEMLLQSHQEMKVEIDGRKDVFKGLQKFGKELVANDHFAKQTIQQNLETLSEIENKVVVFWSERQKVLKQAHQMQVFLEMTEQAKSWLASKEAFLNNDDVGDSLASVEELIKKHESFEKTFEAQGNKIEQLESFGKDLLNNDHYDSEGIRRRLKVVLEKRGTLKEKATLRAKKLQESKSLQQFLRNVYEVEGWISEKLQVACDESYRDPTNLQSKIQKHGAFEAEVLANSGRVMGVSQEGEGLISNGHYAEQEIQARLDGLDTLWKQLQDSSLLKKERLHEAYQALLFNRTLDDLESWIDDTENQLQSEDHGRDLTSVQSLLKKHQQLEADITAHQSEIDQARDVAQSFATANHFMWEDITDRVEGVTKRYNSLHEPIHIRRENLEDAMLLQQLLRDIEDEMLWVSEKEPLAASQDLGASLTAVQNLQKKHQALEAEIQSHEPVINTVNSRAQQMIRSGHFASADIEAKIKLLLVQLSQLKDTASLRRLRLLDAVESQMFYSEVSEAEAWMREKKPLLTSQDFGKDELSVGALTKKLDNVSRDMEGFKGTVTKLSTLCSKLTERKHFDSENISKKMQNVEQQYAELQMLLGKRAKRLEESRKLFVFLRESDEVAEWLNEQMTVAASEDYGRDVEHVEILIQKFDSFLTVLAASEEKLTTVKAKAKVLLDDKHPEPAKIQNKVEELQQLWEDLRELASARQEALAGAKQVHVFDRNADETISWISEKDAFISSEDYGHDLETIQSLARKHQGFERDLAAVKEQVESVVEEAKRLAELFPDAREHIAVKHEETVEAWNDLLDKSAQRKDKLYQAEKLQSYFDDYRELMAWLSEILAKITAPDLPKDVPGAEAVISRHREYKTEIDARSDAFDKFCAAGNALIDQGHFMAEEIAEKIAVLESRRKFLLETWKTRYDTYARVLDLRQYMRDIQVFETWIESREAVVKDDQMGESIPEVEELIRRHDDFLKAIDAQEDKLDPIKRITMIEADFQAQKKREETAKRAEVARKEQERMENMKRKEVQRITDERRREDERRRTQEIKFTKEDMERVRLNMNGDYSKVPPSSRELDSQSRKNLEVPESGGLYRSGSQTSLSSLKRGNSLRQEMLRTHSHFNRGVDLKRAESMKVDLKKAKRTPSFTTRRRTQSFRKHKRMENMANLPPVEIQGYLERKQELQSGGKKATIRSWKGFYTVLCGQLLCFFKDEEDFYDQKAASPPISIHQAKIEVAGDYTKKKHVFRIITRDNAEYLLLAESEENLEEWVTKLKFHAELPPSMQLMSYDNHKEGEVGSEMVAVPSRDSDNSSGHSTPEVRHRGAVSSHPQGAGGGLDPTRPHSQALDNPLYANLEHMQDKAKPPVPPRGGSTSNRSSRSSLGEEGPIYQNRISVVPSYEVSAPENTYQNYPPDRPNGHRRDSSENMNGEDLPPLPRSAPPHVMARPPVPPNRARYGDQSWVGVPHHPGMPHAGAAPHHRPQMGHTVGHHHQVAQHPTSHVTHFSQVSRVSHHQYSYTPQGSSHHPDLTDGVPGSRQVGPVIHVVSPGVRNPYSEYTSRTMSLPQGSSLPPTGSVHTSSGPTPSHRNSATIDRQGLSESSSEGDVPVSTNKKEKEKKGSVFKFFGRRKGAQV</sequence>
<accession>A0A0P4W3Y8</accession>
<feature type="region of interest" description="Disordered" evidence="14">
    <location>
        <begin position="4115"/>
        <end position="4238"/>
    </location>
</feature>
<dbReference type="GO" id="GO:0031594">
    <property type="term" value="C:neuromuscular junction"/>
    <property type="evidence" value="ECO:0007669"/>
    <property type="project" value="UniProtKB-ARBA"/>
</dbReference>
<proteinExistence type="inferred from homology"/>
<comment type="similarity">
    <text evidence="2">Belongs to the spectrin family.</text>
</comment>
<feature type="coiled-coil region" evidence="13">
    <location>
        <begin position="2520"/>
        <end position="2547"/>
    </location>
</feature>
<keyword evidence="4" id="KW-0117">Actin capping</keyword>
<feature type="compositionally biased region" description="Basic and acidic residues" evidence="14">
    <location>
        <begin position="3682"/>
        <end position="3693"/>
    </location>
</feature>
<evidence type="ECO:0000256" key="11">
    <source>
        <dbReference type="ARBA" id="ARBA00023212"/>
    </source>
</evidence>
<evidence type="ECO:0000256" key="8">
    <source>
        <dbReference type="ARBA" id="ARBA00022701"/>
    </source>
</evidence>
<dbReference type="Pfam" id="PF15410">
    <property type="entry name" value="PH_9"/>
    <property type="match status" value="1"/>
</dbReference>
<evidence type="ECO:0000259" key="16">
    <source>
        <dbReference type="PROSITE" id="PS50003"/>
    </source>
</evidence>
<keyword evidence="13" id="KW-0175">Coiled coil</keyword>
<dbReference type="GO" id="GO:0016199">
    <property type="term" value="P:axon midline choice point recognition"/>
    <property type="evidence" value="ECO:0007669"/>
    <property type="project" value="UniProtKB-ARBA"/>
</dbReference>
<dbReference type="SMART" id="SM00233">
    <property type="entry name" value="PH"/>
    <property type="match status" value="1"/>
</dbReference>
<dbReference type="GO" id="GO:0005085">
    <property type="term" value="F:guanyl-nucleotide exchange factor activity"/>
    <property type="evidence" value="ECO:0007669"/>
    <property type="project" value="UniProtKB-KW"/>
</dbReference>